<dbReference type="PANTHER" id="PTHR13710:SF154">
    <property type="entry name" value="RECQ HELICASE, PUTATIVE (AFU_ORTHOLOGUE AFUA_6G14720)-RELATED"/>
    <property type="match status" value="1"/>
</dbReference>
<dbReference type="GO" id="GO:0043138">
    <property type="term" value="F:3'-5' DNA helicase activity"/>
    <property type="evidence" value="ECO:0007669"/>
    <property type="project" value="UniProtKB-EC"/>
</dbReference>
<dbReference type="Pfam" id="PF00271">
    <property type="entry name" value="Helicase_C"/>
    <property type="match status" value="1"/>
</dbReference>
<dbReference type="GO" id="GO:0005694">
    <property type="term" value="C:chromosome"/>
    <property type="evidence" value="ECO:0007669"/>
    <property type="project" value="TreeGrafter"/>
</dbReference>
<dbReference type="PROSITE" id="PS51194">
    <property type="entry name" value="HELICASE_CTER"/>
    <property type="match status" value="1"/>
</dbReference>
<dbReference type="EC" id="5.6.2.4" evidence="3"/>
<protein>
    <recommendedName>
        <fullName evidence="3">DNA 3'-5' helicase</fullName>
        <ecNumber evidence="3">5.6.2.4</ecNumber>
    </recommendedName>
</protein>
<organism evidence="6 7">
    <name type="scientific">Bemisia tabaci</name>
    <name type="common">Sweetpotato whitefly</name>
    <name type="synonym">Aleurodes tabaci</name>
    <dbReference type="NCBI Taxonomy" id="7038"/>
    <lineage>
        <taxon>Eukaryota</taxon>
        <taxon>Metazoa</taxon>
        <taxon>Ecdysozoa</taxon>
        <taxon>Arthropoda</taxon>
        <taxon>Hexapoda</taxon>
        <taxon>Insecta</taxon>
        <taxon>Pterygota</taxon>
        <taxon>Neoptera</taxon>
        <taxon>Paraneoptera</taxon>
        <taxon>Hemiptera</taxon>
        <taxon>Sternorrhyncha</taxon>
        <taxon>Aleyrodoidea</taxon>
        <taxon>Aleyrodidae</taxon>
        <taxon>Aleyrodinae</taxon>
        <taxon>Bemisia</taxon>
    </lineage>
</organism>
<keyword evidence="7" id="KW-1185">Reference proteome</keyword>
<gene>
    <name evidence="6" type="ORF">BEMITA_LOCUS3444</name>
</gene>
<dbReference type="SUPFAM" id="SSF52540">
    <property type="entry name" value="P-loop containing nucleoside triphosphate hydrolases"/>
    <property type="match status" value="1"/>
</dbReference>
<evidence type="ECO:0000313" key="7">
    <source>
        <dbReference type="Proteomes" id="UP001152759"/>
    </source>
</evidence>
<accession>A0A9P0A4K8</accession>
<comment type="similarity">
    <text evidence="1">Belongs to the helicase family. RecQ subfamily.</text>
</comment>
<feature type="region of interest" description="Disordered" evidence="4">
    <location>
        <begin position="264"/>
        <end position="330"/>
    </location>
</feature>
<evidence type="ECO:0000256" key="3">
    <source>
        <dbReference type="ARBA" id="ARBA00034808"/>
    </source>
</evidence>
<dbReference type="Proteomes" id="UP001152759">
    <property type="component" value="Chromosome 2"/>
</dbReference>
<dbReference type="GO" id="GO:0000724">
    <property type="term" value="P:double-strand break repair via homologous recombination"/>
    <property type="evidence" value="ECO:0007669"/>
    <property type="project" value="TreeGrafter"/>
</dbReference>
<dbReference type="Gene3D" id="3.40.50.300">
    <property type="entry name" value="P-loop containing nucleotide triphosphate hydrolases"/>
    <property type="match status" value="1"/>
</dbReference>
<dbReference type="GO" id="GO:0009378">
    <property type="term" value="F:four-way junction helicase activity"/>
    <property type="evidence" value="ECO:0007669"/>
    <property type="project" value="TreeGrafter"/>
</dbReference>
<dbReference type="PANTHER" id="PTHR13710">
    <property type="entry name" value="DNA HELICASE RECQ FAMILY MEMBER"/>
    <property type="match status" value="1"/>
</dbReference>
<name>A0A9P0A4K8_BEMTA</name>
<feature type="compositionally biased region" description="Basic and acidic residues" evidence="4">
    <location>
        <begin position="288"/>
        <end position="311"/>
    </location>
</feature>
<proteinExistence type="inferred from homology"/>
<dbReference type="SMART" id="SM00490">
    <property type="entry name" value="HELICc"/>
    <property type="match status" value="1"/>
</dbReference>
<feature type="domain" description="Helicase C-terminal" evidence="5">
    <location>
        <begin position="158"/>
        <end position="307"/>
    </location>
</feature>
<sequence>MESEGSCDRGDDLTNEPVELHLYDQPCSANGEGGQDESALIRRCPTRLRFSLPGDTKTPRASTGNPLVLFQAPAIWGLEFREELIGVAHTIRSIPGAQLVLASASISHGDVGFIERCYGIQMDTTISELYIRGNVTYTIVEVSTLPGGKKSVPKFHSSFSDVINFINERFPNGSVILFSENKKRVNELAAGLNGAGMPAVRFHSDLLPNLKAAYLDSWSAGEVRVMVATSAISLGVDNAHCIGTVHFGHPSTVYNFIQESGRVDHERDEIDPEVGGQPAAKGGGLARLPERGQRRAFLRPDEEADEGHADVRGPVYPPSKRRRVSSYGNPLIPPSNNGMFSPPWKMDILGYDILEPNLQFPNPEIRRLPYRHGVNPLIINAFIPIPDDDHPPFE</sequence>
<dbReference type="InterPro" id="IPR001650">
    <property type="entry name" value="Helicase_C-like"/>
</dbReference>
<dbReference type="EMBL" id="OU963863">
    <property type="protein sequence ID" value="CAH0384067.1"/>
    <property type="molecule type" value="Genomic_DNA"/>
</dbReference>
<reference evidence="6" key="1">
    <citation type="submission" date="2021-12" db="EMBL/GenBank/DDBJ databases">
        <authorList>
            <person name="King R."/>
        </authorList>
    </citation>
    <scope>NUCLEOTIDE SEQUENCE</scope>
</reference>
<dbReference type="GO" id="GO:0005737">
    <property type="term" value="C:cytoplasm"/>
    <property type="evidence" value="ECO:0007669"/>
    <property type="project" value="TreeGrafter"/>
</dbReference>
<evidence type="ECO:0000313" key="6">
    <source>
        <dbReference type="EMBL" id="CAH0384067.1"/>
    </source>
</evidence>
<dbReference type="AlphaFoldDB" id="A0A9P0A4K8"/>
<evidence type="ECO:0000259" key="5">
    <source>
        <dbReference type="PROSITE" id="PS51194"/>
    </source>
</evidence>
<comment type="catalytic activity">
    <reaction evidence="2">
        <text>Couples ATP hydrolysis with the unwinding of duplex DNA by translocating in the 3'-5' direction.</text>
        <dbReference type="EC" id="5.6.2.4"/>
    </reaction>
</comment>
<evidence type="ECO:0000256" key="2">
    <source>
        <dbReference type="ARBA" id="ARBA00034617"/>
    </source>
</evidence>
<evidence type="ECO:0000256" key="1">
    <source>
        <dbReference type="ARBA" id="ARBA00005446"/>
    </source>
</evidence>
<evidence type="ECO:0000256" key="4">
    <source>
        <dbReference type="SAM" id="MobiDB-lite"/>
    </source>
</evidence>
<dbReference type="InterPro" id="IPR027417">
    <property type="entry name" value="P-loop_NTPase"/>
</dbReference>